<dbReference type="InterPro" id="IPR040709">
    <property type="entry name" value="Importin_rep_1"/>
</dbReference>
<accession>A0A5C3LLB6</accession>
<evidence type="ECO:0000256" key="4">
    <source>
        <dbReference type="ARBA" id="ARBA00022448"/>
    </source>
</evidence>
<dbReference type="SUPFAM" id="SSF48371">
    <property type="entry name" value="ARM repeat"/>
    <property type="match status" value="1"/>
</dbReference>
<evidence type="ECO:0000256" key="3">
    <source>
        <dbReference type="ARBA" id="ARBA00016020"/>
    </source>
</evidence>
<organism evidence="8 9">
    <name type="scientific">Crucibulum laeve</name>
    <dbReference type="NCBI Taxonomy" id="68775"/>
    <lineage>
        <taxon>Eukaryota</taxon>
        <taxon>Fungi</taxon>
        <taxon>Dikarya</taxon>
        <taxon>Basidiomycota</taxon>
        <taxon>Agaricomycotina</taxon>
        <taxon>Agaricomycetes</taxon>
        <taxon>Agaricomycetidae</taxon>
        <taxon>Agaricales</taxon>
        <taxon>Agaricineae</taxon>
        <taxon>Nidulariaceae</taxon>
        <taxon>Crucibulum</taxon>
    </lineage>
</organism>
<reference evidence="8 9" key="1">
    <citation type="journal article" date="2019" name="Nat. Ecol. Evol.">
        <title>Megaphylogeny resolves global patterns of mushroom evolution.</title>
        <authorList>
            <person name="Varga T."/>
            <person name="Krizsan K."/>
            <person name="Foldi C."/>
            <person name="Dima B."/>
            <person name="Sanchez-Garcia M."/>
            <person name="Sanchez-Ramirez S."/>
            <person name="Szollosi G.J."/>
            <person name="Szarkandi J.G."/>
            <person name="Papp V."/>
            <person name="Albert L."/>
            <person name="Andreopoulos W."/>
            <person name="Angelini C."/>
            <person name="Antonin V."/>
            <person name="Barry K.W."/>
            <person name="Bougher N.L."/>
            <person name="Buchanan P."/>
            <person name="Buyck B."/>
            <person name="Bense V."/>
            <person name="Catcheside P."/>
            <person name="Chovatia M."/>
            <person name="Cooper J."/>
            <person name="Damon W."/>
            <person name="Desjardin D."/>
            <person name="Finy P."/>
            <person name="Geml J."/>
            <person name="Haridas S."/>
            <person name="Hughes K."/>
            <person name="Justo A."/>
            <person name="Karasinski D."/>
            <person name="Kautmanova I."/>
            <person name="Kiss B."/>
            <person name="Kocsube S."/>
            <person name="Kotiranta H."/>
            <person name="LaButti K.M."/>
            <person name="Lechner B.E."/>
            <person name="Liimatainen K."/>
            <person name="Lipzen A."/>
            <person name="Lukacs Z."/>
            <person name="Mihaltcheva S."/>
            <person name="Morgado L.N."/>
            <person name="Niskanen T."/>
            <person name="Noordeloos M.E."/>
            <person name="Ohm R.A."/>
            <person name="Ortiz-Santana B."/>
            <person name="Ovrebo C."/>
            <person name="Racz N."/>
            <person name="Riley R."/>
            <person name="Savchenko A."/>
            <person name="Shiryaev A."/>
            <person name="Soop K."/>
            <person name="Spirin V."/>
            <person name="Szebenyi C."/>
            <person name="Tomsovsky M."/>
            <person name="Tulloss R.E."/>
            <person name="Uehling J."/>
            <person name="Grigoriev I.V."/>
            <person name="Vagvolgyi C."/>
            <person name="Papp T."/>
            <person name="Martin F.M."/>
            <person name="Miettinen O."/>
            <person name="Hibbett D.S."/>
            <person name="Nagy L.G."/>
        </authorList>
    </citation>
    <scope>NUCLEOTIDE SEQUENCE [LARGE SCALE GENOMIC DNA]</scope>
    <source>
        <strain evidence="8 9">CBS 166.37</strain>
    </source>
</reference>
<evidence type="ECO:0000256" key="2">
    <source>
        <dbReference type="ARBA" id="ARBA00007991"/>
    </source>
</evidence>
<keyword evidence="5" id="KW-0677">Repeat</keyword>
<dbReference type="PANTHER" id="PTHR12363:SF33">
    <property type="entry name" value="IMPORTIN-13"/>
    <property type="match status" value="1"/>
</dbReference>
<name>A0A5C3LLB6_9AGAR</name>
<evidence type="ECO:0000256" key="1">
    <source>
        <dbReference type="ARBA" id="ARBA00004123"/>
    </source>
</evidence>
<evidence type="ECO:0000313" key="8">
    <source>
        <dbReference type="EMBL" id="TFK33337.1"/>
    </source>
</evidence>
<dbReference type="GO" id="GO:0005634">
    <property type="term" value="C:nucleus"/>
    <property type="evidence" value="ECO:0007669"/>
    <property type="project" value="UniProtKB-SubCell"/>
</dbReference>
<dbReference type="STRING" id="68775.A0A5C3LLB6"/>
<sequence>MADTSFLPALSSSDVDRAVQLIQQAYAPPTPATTPEDLRRYQQEVFEIQKHPEAWGLVIPMLDHQDQNVQFFGAHTAQVKIARDWDTFPSEHAERLRDLLVQLTAHAIAIGRSKFILRKLFVALTSLALKLVPGRPTRWPDWILACVAAFSGRGAPVEHIHDFLSIVAEEVNNADLIGASKSQMAQTLSDAVPMVVQSITSSINQPLQTILPQHVQSVLKCFQAWSTLLPSNDLTPLIPMLIGLLDPIYASNDGTVFIAASDALQEIMSKSSLSDGSGNKTLTEPLLLWLDAIGSPMVDNMLTTGDFNDTTHSLCKLIVALGDHSTAYLASNIASTNMVANSGKTKSYLVQTFMRLMLAFTGLPGYYGADEEESEMTLGFWYLFQEALWSTDFYFEDGGEEASVPNAQPGEQVVVAKAVYIELVKVLRRKVVFPPPGSGWSKDQLEKFQVYRRDIGDTLINAYYILRDDMLGYYVSDIAERLAAKRENEGWQDIEATLHCVMSVQEALDLEKTLHLPRLFGPEILGRLPTTGHGRIRRTTLGVIGAYASWFATLPAHTPASNEPNLLMTVLGYVVSALTDPSLCLQAAVALRNLCDANRKALAPHIAAFGELHAGLEQIPDSERGKVLQSIASVIQALPPDQEIPPIEGIVNPIILKLDMALQSSSVLPDEARAMAILQLETLAGIAKGLTRTTEGLFVLEDETPEATAEMDKINTAREDLRMIKLRESIFAGIRSVVDLWSSDAGINHALSDLFKSITSLPVDTTLISLPAGPLLELVCLAMQRSLTAAWLSLATIMIAQLNPPVFSLTLKSGPTPEAEAVVTNALPIILHSGLGLLSRDGAMAANPDIVQEFYGCMDRVAQDFTSAFYNLPPGALDTLVRCAINCLELQERYSLVAACNFLSTLIHRSSVIEELAPHKAALLATHGPSIMRAVLQGFAAVAPRSVVPNLIEMLGTLMSRAGGSGTEVGGGAALWMKNILFADDFVSSKAGPEAKEKFLKAAISSRSLKRTRDAAQQFTLIARGLEGSSFGYASVSM</sequence>
<dbReference type="GO" id="GO:0006606">
    <property type="term" value="P:protein import into nucleus"/>
    <property type="evidence" value="ECO:0007669"/>
    <property type="project" value="TreeGrafter"/>
</dbReference>
<evidence type="ECO:0000256" key="6">
    <source>
        <dbReference type="ARBA" id="ARBA00023242"/>
    </source>
</evidence>
<dbReference type="InterPro" id="IPR040520">
    <property type="entry name" value="Importin_rep_3"/>
</dbReference>
<feature type="domain" description="Exportin-1/Importin-beta-like" evidence="7">
    <location>
        <begin position="114"/>
        <end position="260"/>
    </location>
</feature>
<comment type="similarity">
    <text evidence="2">Belongs to the importin beta family.</text>
</comment>
<evidence type="ECO:0000259" key="7">
    <source>
        <dbReference type="Pfam" id="PF08389"/>
    </source>
</evidence>
<dbReference type="InterPro" id="IPR013598">
    <property type="entry name" value="Exportin-1/Importin-b-like"/>
</dbReference>
<dbReference type="PANTHER" id="PTHR12363">
    <property type="entry name" value="TRANSPORTIN 3 AND IMPORTIN 13"/>
    <property type="match status" value="1"/>
</dbReference>
<dbReference type="AlphaFoldDB" id="A0A5C3LLB6"/>
<keyword evidence="4" id="KW-0813">Transport</keyword>
<dbReference type="InterPro" id="IPR016024">
    <property type="entry name" value="ARM-type_fold"/>
</dbReference>
<proteinExistence type="inferred from homology"/>
<comment type="subcellular location">
    <subcellularLocation>
        <location evidence="1">Nucleus</location>
    </subcellularLocation>
</comment>
<keyword evidence="6" id="KW-0539">Nucleus</keyword>
<evidence type="ECO:0000256" key="5">
    <source>
        <dbReference type="ARBA" id="ARBA00022737"/>
    </source>
</evidence>
<evidence type="ECO:0000313" key="9">
    <source>
        <dbReference type="Proteomes" id="UP000308652"/>
    </source>
</evidence>
<gene>
    <name evidence="8" type="ORF">BDQ12DRAFT_738840</name>
</gene>
<dbReference type="InterPro" id="IPR011989">
    <property type="entry name" value="ARM-like"/>
</dbReference>
<dbReference type="Pfam" id="PF08389">
    <property type="entry name" value="Xpo1"/>
    <property type="match status" value="1"/>
</dbReference>
<keyword evidence="9" id="KW-1185">Reference proteome</keyword>
<dbReference type="Pfam" id="PF18806">
    <property type="entry name" value="Importin_rep_3"/>
    <property type="match status" value="1"/>
</dbReference>
<dbReference type="InterPro" id="IPR051345">
    <property type="entry name" value="Importin_beta-like_NTR"/>
</dbReference>
<protein>
    <recommendedName>
        <fullName evidence="3">Importin-13</fullName>
    </recommendedName>
</protein>
<dbReference type="Gene3D" id="1.25.10.10">
    <property type="entry name" value="Leucine-rich Repeat Variant"/>
    <property type="match status" value="1"/>
</dbReference>
<dbReference type="Pfam" id="PF18773">
    <property type="entry name" value="Importin_rep"/>
    <property type="match status" value="1"/>
</dbReference>
<dbReference type="EMBL" id="ML213650">
    <property type="protein sequence ID" value="TFK33337.1"/>
    <property type="molecule type" value="Genomic_DNA"/>
</dbReference>
<dbReference type="OrthoDB" id="2016913at2759"/>
<dbReference type="GO" id="GO:0005737">
    <property type="term" value="C:cytoplasm"/>
    <property type="evidence" value="ECO:0007669"/>
    <property type="project" value="TreeGrafter"/>
</dbReference>
<dbReference type="Proteomes" id="UP000308652">
    <property type="component" value="Unassembled WGS sequence"/>
</dbReference>